<evidence type="ECO:0000313" key="2">
    <source>
        <dbReference type="EMBL" id="SMB93701.1"/>
    </source>
</evidence>
<evidence type="ECO:0000256" key="1">
    <source>
        <dbReference type="SAM" id="SignalP"/>
    </source>
</evidence>
<name>A0A1W1VKW7_9DEIO</name>
<dbReference type="CDD" id="cd22784">
    <property type="entry name" value="DPBB_MltA_YuiC-like"/>
    <property type="match status" value="1"/>
</dbReference>
<feature type="chain" id="PRO_5012958290" evidence="1">
    <location>
        <begin position="19"/>
        <end position="125"/>
    </location>
</feature>
<reference evidence="2 3" key="1">
    <citation type="submission" date="2017-04" db="EMBL/GenBank/DDBJ databases">
        <authorList>
            <person name="Afonso C.L."/>
            <person name="Miller P.J."/>
            <person name="Scott M.A."/>
            <person name="Spackman E."/>
            <person name="Goraichik I."/>
            <person name="Dimitrov K.M."/>
            <person name="Suarez D.L."/>
            <person name="Swayne D.E."/>
        </authorList>
    </citation>
    <scope>NUCLEOTIDE SEQUENCE [LARGE SCALE GENOMIC DNA]</scope>
    <source>
        <strain evidence="2 3">KR-140</strain>
    </source>
</reference>
<organism evidence="2 3">
    <name type="scientific">Deinococcus hopiensis KR-140</name>
    <dbReference type="NCBI Taxonomy" id="695939"/>
    <lineage>
        <taxon>Bacteria</taxon>
        <taxon>Thermotogati</taxon>
        <taxon>Deinococcota</taxon>
        <taxon>Deinococci</taxon>
        <taxon>Deinococcales</taxon>
        <taxon>Deinococcaceae</taxon>
        <taxon>Deinococcus</taxon>
    </lineage>
</organism>
<dbReference type="EMBL" id="FWWU01000009">
    <property type="protein sequence ID" value="SMB93701.1"/>
    <property type="molecule type" value="Genomic_DNA"/>
</dbReference>
<keyword evidence="3" id="KW-1185">Reference proteome</keyword>
<dbReference type="Proteomes" id="UP000192582">
    <property type="component" value="Unassembled WGS sequence"/>
</dbReference>
<feature type="signal peptide" evidence="1">
    <location>
        <begin position="1"/>
        <end position="18"/>
    </location>
</feature>
<keyword evidence="1" id="KW-0732">Signal</keyword>
<sequence>MRHLALILLLCSATEARAVSYSLHRVSHYNAVRGQTDSTPRVSACGPTRTHQVALSRDLLRKVGCGARVRISIHGKSHIYVVNDTMHRRYRRTADILVSGSGRARRWGVARGTLTVLRKGRPYRG</sequence>
<evidence type="ECO:0000313" key="3">
    <source>
        <dbReference type="Proteomes" id="UP000192582"/>
    </source>
</evidence>
<dbReference type="RefSeq" id="WP_084049419.1">
    <property type="nucleotide sequence ID" value="NZ_FWWU01000009.1"/>
</dbReference>
<proteinExistence type="predicted"/>
<dbReference type="OrthoDB" id="5296650at2"/>
<dbReference type="AlphaFoldDB" id="A0A1W1VKW7"/>
<protein>
    <submittedName>
        <fullName evidence="2">Uncharacterized protein</fullName>
    </submittedName>
</protein>
<dbReference type="STRING" id="695939.SAMN00790413_02083"/>
<accession>A0A1W1VKW7</accession>
<gene>
    <name evidence="2" type="ORF">SAMN00790413_02083</name>
</gene>